<dbReference type="PANTHER" id="PTHR11461">
    <property type="entry name" value="SERINE PROTEASE INHIBITOR, SERPIN"/>
    <property type="match status" value="1"/>
</dbReference>
<dbReference type="SUPFAM" id="SSF56574">
    <property type="entry name" value="Serpins"/>
    <property type="match status" value="1"/>
</dbReference>
<evidence type="ECO:0000259" key="5">
    <source>
        <dbReference type="SMART" id="SM00093"/>
    </source>
</evidence>
<protein>
    <submittedName>
        <fullName evidence="7">Antichymotrypsin-2-like</fullName>
    </submittedName>
</protein>
<dbReference type="SMART" id="SM00093">
    <property type="entry name" value="SERPIN"/>
    <property type="match status" value="1"/>
</dbReference>
<keyword evidence="3" id="KW-0722">Serine protease inhibitor</keyword>
<comment type="similarity">
    <text evidence="1 4">Belongs to the serpin family.</text>
</comment>
<gene>
    <name evidence="7" type="primary">LOC128198281</name>
</gene>
<dbReference type="CDD" id="cd19579">
    <property type="entry name" value="serpin1K-like"/>
    <property type="match status" value="1"/>
</dbReference>
<dbReference type="Gene3D" id="3.30.497.10">
    <property type="entry name" value="Antithrombin, subunit I, domain 2"/>
    <property type="match status" value="1"/>
</dbReference>
<dbReference type="InterPro" id="IPR023795">
    <property type="entry name" value="Serpin_CS"/>
</dbReference>
<evidence type="ECO:0000256" key="3">
    <source>
        <dbReference type="ARBA" id="ARBA00022900"/>
    </source>
</evidence>
<organism evidence="6 7">
    <name type="scientific">Bicyclus anynana</name>
    <name type="common">Squinting bush brown butterfly</name>
    <dbReference type="NCBI Taxonomy" id="110368"/>
    <lineage>
        <taxon>Eukaryota</taxon>
        <taxon>Metazoa</taxon>
        <taxon>Ecdysozoa</taxon>
        <taxon>Arthropoda</taxon>
        <taxon>Hexapoda</taxon>
        <taxon>Insecta</taxon>
        <taxon>Pterygota</taxon>
        <taxon>Neoptera</taxon>
        <taxon>Endopterygota</taxon>
        <taxon>Lepidoptera</taxon>
        <taxon>Glossata</taxon>
        <taxon>Ditrysia</taxon>
        <taxon>Papilionoidea</taxon>
        <taxon>Nymphalidae</taxon>
        <taxon>Satyrinae</taxon>
        <taxon>Satyrini</taxon>
        <taxon>Mycalesina</taxon>
        <taxon>Bicyclus</taxon>
    </lineage>
</organism>
<evidence type="ECO:0000256" key="2">
    <source>
        <dbReference type="ARBA" id="ARBA00022690"/>
    </source>
</evidence>
<evidence type="ECO:0000313" key="6">
    <source>
        <dbReference type="Proteomes" id="UP001652582"/>
    </source>
</evidence>
<dbReference type="InterPro" id="IPR023796">
    <property type="entry name" value="Serpin_dom"/>
</dbReference>
<sequence length="382" mass="42720">MSNENTTDSLLQVGSNQFTSKMFTEVAKANPQKNFILSAISVMPPLAELALASVGASHDELLAAIGMPSDDTAKAVFSYANKELNVTKGITLKTASKIYVRKNYTLNDDFVAVAKDVFDSEVTNIDFNDKEKTAAEINNWVSNKTNNRIKDIVNPQSIDGDTKAILVNAIYFKGIWVYKFDEQSTKDKDFHVSNNHVIQIPMMFVRAHFDYTESIELKSQIIEIPYTGNQASLVVVLPYDIGGIVELLEKLKDPNVIDNALKDKYKTEVELTLPKFKIETTTDLTDILKKIGVTKLFDATESRLNNMLKNTEDLYIDSATQKAFIEVNEEGTEAAAANSLSIMFMIPPSIQFPPIQFNANKPFYYAIRMNSLTLFNGVMYGH</sequence>
<dbReference type="GeneID" id="128198281"/>
<dbReference type="RefSeq" id="XP_052738625.1">
    <property type="nucleotide sequence ID" value="XM_052882665.1"/>
</dbReference>
<keyword evidence="2" id="KW-0646">Protease inhibitor</keyword>
<dbReference type="InterPro" id="IPR000215">
    <property type="entry name" value="Serpin_fam"/>
</dbReference>
<dbReference type="PROSITE" id="PS00284">
    <property type="entry name" value="SERPIN"/>
    <property type="match status" value="1"/>
</dbReference>
<keyword evidence="6" id="KW-1185">Reference proteome</keyword>
<dbReference type="InterPro" id="IPR036186">
    <property type="entry name" value="Serpin_sf"/>
</dbReference>
<reference evidence="7" key="1">
    <citation type="submission" date="2025-08" db="UniProtKB">
        <authorList>
            <consortium name="RefSeq"/>
        </authorList>
    </citation>
    <scope>IDENTIFICATION</scope>
</reference>
<dbReference type="InterPro" id="IPR042185">
    <property type="entry name" value="Serpin_sf_2"/>
</dbReference>
<evidence type="ECO:0000256" key="1">
    <source>
        <dbReference type="ARBA" id="ARBA00009500"/>
    </source>
</evidence>
<name>A0ABM3LHS8_BICAN</name>
<dbReference type="Pfam" id="PF00079">
    <property type="entry name" value="Serpin"/>
    <property type="match status" value="1"/>
</dbReference>
<proteinExistence type="inferred from homology"/>
<accession>A0ABM3LHS8</accession>
<dbReference type="Gene3D" id="2.30.39.10">
    <property type="entry name" value="Alpha-1-antitrypsin, domain 1"/>
    <property type="match status" value="1"/>
</dbReference>
<dbReference type="Proteomes" id="UP001652582">
    <property type="component" value="Chromosome 7"/>
</dbReference>
<evidence type="ECO:0000313" key="7">
    <source>
        <dbReference type="RefSeq" id="XP_052738625.1"/>
    </source>
</evidence>
<evidence type="ECO:0000256" key="4">
    <source>
        <dbReference type="RuleBase" id="RU000411"/>
    </source>
</evidence>
<dbReference type="InterPro" id="IPR042178">
    <property type="entry name" value="Serpin_sf_1"/>
</dbReference>
<dbReference type="PANTHER" id="PTHR11461:SF211">
    <property type="entry name" value="GH10112P-RELATED"/>
    <property type="match status" value="1"/>
</dbReference>
<feature type="domain" description="Serpin" evidence="5">
    <location>
        <begin position="20"/>
        <end position="381"/>
    </location>
</feature>